<accession>A0A7U4LZR1</accession>
<reference evidence="3" key="2">
    <citation type="journal article" date="2017" name="Stand. Genomic Sci.">
        <title>Complete genome sequence of the sulfur-oxidizing chemolithoautotrophic Sulfurovum lithotrophicum 42BKTT.</title>
        <authorList>
            <person name="Jeon W."/>
            <person name="Priscilla L."/>
            <person name="Park G."/>
            <person name="Lee H."/>
            <person name="Lee N."/>
            <person name="Lee D."/>
            <person name="Kwon H."/>
            <person name="Ahn I."/>
            <person name="Lee C."/>
            <person name="Lee H."/>
            <person name="Ahn J."/>
        </authorList>
    </citation>
    <scope>NUCLEOTIDE SEQUENCE [LARGE SCALE GENOMIC DNA]</scope>
    <source>
        <strain evidence="3">ATCC BAA-797 / 42BKT</strain>
    </source>
</reference>
<sequence length="284" mass="32373">MFKKTFLLCFLYTFSYSAEWVNNLNSTTAKMNQYTLMTEDPKKGMIIDNLAADIMIALWGFQNWNWGTESFHVTKEDWFEEDSDTGGADKTGHFYMTYLLSRVLGSRMQDRGWSLEESSLYGSLSAMLAMTLLEVGDGTSHYGFSKEDLLADGMGAVTAYLIRSNPGVDKFLDVRLEYLPSSGYLEHIDTATDYSGMKHLIAFKFAGVEELQDTPLGYMEVQLGYYTRGYRAYDIDIAKSQQVYIGIGLDLTRLADMTGINVLKNLFEFYQPGHTYVETNLWER</sequence>
<evidence type="ECO:0000313" key="3">
    <source>
        <dbReference type="Proteomes" id="UP000034444"/>
    </source>
</evidence>
<evidence type="ECO:0000256" key="1">
    <source>
        <dbReference type="SAM" id="SignalP"/>
    </source>
</evidence>
<keyword evidence="1" id="KW-0732">Signal</keyword>
<evidence type="ECO:0008006" key="4">
    <source>
        <dbReference type="Google" id="ProtNLM"/>
    </source>
</evidence>
<dbReference type="EMBL" id="CP011308">
    <property type="protein sequence ID" value="AKF24218.1"/>
    <property type="molecule type" value="Genomic_DNA"/>
</dbReference>
<organism evidence="2 3">
    <name type="scientific">Sulfurovum lithotrophicum</name>
    <dbReference type="NCBI Taxonomy" id="206403"/>
    <lineage>
        <taxon>Bacteria</taxon>
        <taxon>Pseudomonadati</taxon>
        <taxon>Campylobacterota</taxon>
        <taxon>Epsilonproteobacteria</taxon>
        <taxon>Campylobacterales</taxon>
        <taxon>Sulfurovaceae</taxon>
        <taxon>Sulfurovum</taxon>
    </lineage>
</organism>
<feature type="chain" id="PRO_5031231438" description="DUF2279 domain-containing protein" evidence="1">
    <location>
        <begin position="19"/>
        <end position="284"/>
    </location>
</feature>
<dbReference type="InterPro" id="IPR018736">
    <property type="entry name" value="DUF2279_periplasmic_lipo"/>
</dbReference>
<proteinExistence type="predicted"/>
<evidence type="ECO:0000313" key="2">
    <source>
        <dbReference type="EMBL" id="AKF24218.1"/>
    </source>
</evidence>
<dbReference type="RefSeq" id="WP_046550319.1">
    <property type="nucleotide sequence ID" value="NZ_CP011308.1"/>
</dbReference>
<feature type="signal peptide" evidence="1">
    <location>
        <begin position="1"/>
        <end position="18"/>
    </location>
</feature>
<dbReference type="KEGG" id="slh:YH65_01510"/>
<protein>
    <recommendedName>
        <fullName evidence="4">DUF2279 domain-containing protein</fullName>
    </recommendedName>
</protein>
<gene>
    <name evidence="2" type="ORF">YH65_01510</name>
</gene>
<dbReference type="AlphaFoldDB" id="A0A7U4LZR1"/>
<dbReference type="Proteomes" id="UP000034444">
    <property type="component" value="Chromosome"/>
</dbReference>
<dbReference type="OrthoDB" id="8903620at2"/>
<name>A0A7U4LZR1_9BACT</name>
<reference evidence="2 3" key="1">
    <citation type="submission" date="2015-04" db="EMBL/GenBank/DDBJ databases">
        <title>Complete genome sequence of Sulfurovum lithotrophicum ATCC BAA-797T.</title>
        <authorList>
            <person name="Ahn J."/>
            <person name="Park G."/>
            <person name="Jeon W."/>
            <person name="Jang Y."/>
            <person name="Jang M."/>
            <person name="Lee H."/>
            <person name="Lee H."/>
        </authorList>
    </citation>
    <scope>NUCLEOTIDE SEQUENCE [LARGE SCALE GENOMIC DNA]</scope>
    <source>
        <strain evidence="3">ATCC BAA-797 / 42BKT</strain>
    </source>
</reference>
<keyword evidence="3" id="KW-1185">Reference proteome</keyword>
<dbReference type="Pfam" id="PF10043">
    <property type="entry name" value="DUF2279"/>
    <property type="match status" value="1"/>
</dbReference>